<dbReference type="EMBL" id="JAZDWU010000009">
    <property type="protein sequence ID" value="KAK9991530.1"/>
    <property type="molecule type" value="Genomic_DNA"/>
</dbReference>
<evidence type="ECO:0000313" key="2">
    <source>
        <dbReference type="EMBL" id="KAK9991530.1"/>
    </source>
</evidence>
<organism evidence="2 3">
    <name type="scientific">Lithocarpus litseifolius</name>
    <dbReference type="NCBI Taxonomy" id="425828"/>
    <lineage>
        <taxon>Eukaryota</taxon>
        <taxon>Viridiplantae</taxon>
        <taxon>Streptophyta</taxon>
        <taxon>Embryophyta</taxon>
        <taxon>Tracheophyta</taxon>
        <taxon>Spermatophyta</taxon>
        <taxon>Magnoliopsida</taxon>
        <taxon>eudicotyledons</taxon>
        <taxon>Gunneridae</taxon>
        <taxon>Pentapetalae</taxon>
        <taxon>rosids</taxon>
        <taxon>fabids</taxon>
        <taxon>Fagales</taxon>
        <taxon>Fagaceae</taxon>
        <taxon>Lithocarpus</taxon>
    </lineage>
</organism>
<comment type="caution">
    <text evidence="2">The sequence shown here is derived from an EMBL/GenBank/DDBJ whole genome shotgun (WGS) entry which is preliminary data.</text>
</comment>
<dbReference type="AlphaFoldDB" id="A0AAW2C556"/>
<reference evidence="2 3" key="1">
    <citation type="submission" date="2024-01" db="EMBL/GenBank/DDBJ databases">
        <title>A telomere-to-telomere, gap-free genome of sweet tea (Lithocarpus litseifolius).</title>
        <authorList>
            <person name="Zhou J."/>
        </authorList>
    </citation>
    <scope>NUCLEOTIDE SEQUENCE [LARGE SCALE GENOMIC DNA]</scope>
    <source>
        <strain evidence="2">Zhou-2022a</strain>
        <tissue evidence="2">Leaf</tissue>
    </source>
</reference>
<keyword evidence="1" id="KW-0175">Coiled coil</keyword>
<proteinExistence type="predicted"/>
<evidence type="ECO:0000313" key="3">
    <source>
        <dbReference type="Proteomes" id="UP001459277"/>
    </source>
</evidence>
<dbReference type="Proteomes" id="UP001459277">
    <property type="component" value="Unassembled WGS sequence"/>
</dbReference>
<gene>
    <name evidence="2" type="ORF">SO802_026515</name>
</gene>
<evidence type="ECO:0000256" key="1">
    <source>
        <dbReference type="SAM" id="Coils"/>
    </source>
</evidence>
<keyword evidence="3" id="KW-1185">Reference proteome</keyword>
<name>A0AAW2C556_9ROSI</name>
<protein>
    <submittedName>
        <fullName evidence="2">Uncharacterized protein</fullName>
    </submittedName>
</protein>
<accession>A0AAW2C556</accession>
<sequence>MLMLKMSWVMIPINEAEMWTMNLPLEAVVRIKTFELWCGDYKDHEVNLRKCMKGNNEGRMKELEERCSSQANLFVAVEEEKIRLSKELEKLQRELSNAEKSAIAMYYSS</sequence>
<feature type="coiled-coil region" evidence="1">
    <location>
        <begin position="60"/>
        <end position="101"/>
    </location>
</feature>